<dbReference type="SUPFAM" id="SSF47954">
    <property type="entry name" value="Cyclin-like"/>
    <property type="match status" value="1"/>
</dbReference>
<protein>
    <submittedName>
        <fullName evidence="1">Transcription initiation factor IIB</fullName>
    </submittedName>
</protein>
<keyword evidence="1" id="KW-0648">Protein biosynthesis</keyword>
<dbReference type="InterPro" id="IPR036915">
    <property type="entry name" value="Cyclin-like_sf"/>
</dbReference>
<evidence type="ECO:0000313" key="1">
    <source>
        <dbReference type="EMBL" id="QBK86649.1"/>
    </source>
</evidence>
<reference evidence="1" key="1">
    <citation type="journal article" date="2019" name="MBio">
        <title>Virus Genomes from Deep Sea Sediments Expand the Ocean Megavirome and Support Independent Origins of Viral Gigantism.</title>
        <authorList>
            <person name="Backstrom D."/>
            <person name="Yutin N."/>
            <person name="Jorgensen S.L."/>
            <person name="Dharamshi J."/>
            <person name="Homa F."/>
            <person name="Zaremba-Niedwiedzka K."/>
            <person name="Spang A."/>
            <person name="Wolf Y.I."/>
            <person name="Koonin E.V."/>
            <person name="Ettema T.J."/>
        </authorList>
    </citation>
    <scope>NUCLEOTIDE SEQUENCE</scope>
</reference>
<organism evidence="1">
    <name type="scientific">Marseillevirus LCMAC102</name>
    <dbReference type="NCBI Taxonomy" id="2506603"/>
    <lineage>
        <taxon>Viruses</taxon>
        <taxon>Varidnaviria</taxon>
        <taxon>Bamfordvirae</taxon>
        <taxon>Nucleocytoviricota</taxon>
        <taxon>Megaviricetes</taxon>
        <taxon>Pimascovirales</taxon>
        <taxon>Pimascovirales incertae sedis</taxon>
        <taxon>Marseilleviridae</taxon>
    </lineage>
</organism>
<keyword evidence="1" id="KW-0396">Initiation factor</keyword>
<name>A0A481YU70_9VIRU</name>
<sequence length="314" mass="36278">MNILEDEYLEIFGNDATIYKTVVNKIETTIFNNSECDHTNALSFPDGMGVCKDCGENLDKTQLSACDHENTFEDGNGLFICKKCHTEFENFDFTPEWSFYRDKDFSFSKDPARCHRTYFPGRGLEKVFEEHKINIPEAIRTQVEMKYDKIVGPKTVRGKGRKAIIAACLFHAYQEFGQFRTSDYVRNLFKLSKKNMSNGLSEYYKIYPLARTQHTRPEDLLRWILILTNINQSHYRKIVQISRYLENSSSLLKRSSPQSVASAIVYFYLCLNPTYKNQLGLTKNKFAEQALLSDITVTKLVKEAANISQCMVTM</sequence>
<proteinExistence type="predicted"/>
<gene>
    <name evidence="1" type="ORF">LCMAC102_04450</name>
</gene>
<dbReference type="EMBL" id="MK500334">
    <property type="protein sequence ID" value="QBK86649.1"/>
    <property type="molecule type" value="Genomic_DNA"/>
</dbReference>
<dbReference type="Gene3D" id="1.10.472.170">
    <property type="match status" value="1"/>
</dbReference>
<accession>A0A481YU70</accession>